<proteinExistence type="predicted"/>
<name>X1U8A1_9ZZZZ</name>
<comment type="caution">
    <text evidence="1">The sequence shown here is derived from an EMBL/GenBank/DDBJ whole genome shotgun (WGS) entry which is preliminary data.</text>
</comment>
<reference evidence="1" key="1">
    <citation type="journal article" date="2014" name="Front. Microbiol.">
        <title>High frequency of phylogenetically diverse reductive dehalogenase-homologous genes in deep subseafloor sedimentary metagenomes.</title>
        <authorList>
            <person name="Kawai M."/>
            <person name="Futagami T."/>
            <person name="Toyoda A."/>
            <person name="Takaki Y."/>
            <person name="Nishi S."/>
            <person name="Hori S."/>
            <person name="Arai W."/>
            <person name="Tsubouchi T."/>
            <person name="Morono Y."/>
            <person name="Uchiyama I."/>
            <person name="Ito T."/>
            <person name="Fujiyama A."/>
            <person name="Inagaki F."/>
            <person name="Takami H."/>
        </authorList>
    </citation>
    <scope>NUCLEOTIDE SEQUENCE</scope>
    <source>
        <strain evidence="1">Expedition CK06-06</strain>
    </source>
</reference>
<dbReference type="EMBL" id="BARW01032483">
    <property type="protein sequence ID" value="GAJ13719.1"/>
    <property type="molecule type" value="Genomic_DNA"/>
</dbReference>
<organism evidence="1">
    <name type="scientific">marine sediment metagenome</name>
    <dbReference type="NCBI Taxonomy" id="412755"/>
    <lineage>
        <taxon>unclassified sequences</taxon>
        <taxon>metagenomes</taxon>
        <taxon>ecological metagenomes</taxon>
    </lineage>
</organism>
<sequence>REGEGTGQFTLKLYCYNPTRWSNTVTIEVTP</sequence>
<gene>
    <name evidence="1" type="ORF">S12H4_51406</name>
</gene>
<evidence type="ECO:0000313" key="1">
    <source>
        <dbReference type="EMBL" id="GAJ13719.1"/>
    </source>
</evidence>
<dbReference type="AlphaFoldDB" id="X1U8A1"/>
<protein>
    <submittedName>
        <fullName evidence="1">Uncharacterized protein</fullName>
    </submittedName>
</protein>
<accession>X1U8A1</accession>
<feature type="non-terminal residue" evidence="1">
    <location>
        <position position="1"/>
    </location>
</feature>